<reference evidence="3" key="1">
    <citation type="journal article" date="2019" name="Int. J. Syst. Evol. Microbiol.">
        <title>The Global Catalogue of Microorganisms (GCM) 10K type strain sequencing project: providing services to taxonomists for standard genome sequencing and annotation.</title>
        <authorList>
            <consortium name="The Broad Institute Genomics Platform"/>
            <consortium name="The Broad Institute Genome Sequencing Center for Infectious Disease"/>
            <person name="Wu L."/>
            <person name="Ma J."/>
        </authorList>
    </citation>
    <scope>NUCLEOTIDE SEQUENCE [LARGE SCALE GENOMIC DNA]</scope>
    <source>
        <strain evidence="3">CECT 7131</strain>
    </source>
</reference>
<feature type="transmembrane region" description="Helical" evidence="1">
    <location>
        <begin position="6"/>
        <end position="24"/>
    </location>
</feature>
<dbReference type="Proteomes" id="UP001529369">
    <property type="component" value="Unassembled WGS sequence"/>
</dbReference>
<accession>A0ABT8AB50</accession>
<dbReference type="RefSeq" id="WP_290318912.1">
    <property type="nucleotide sequence ID" value="NZ_JAUFPN010000184.1"/>
</dbReference>
<proteinExistence type="predicted"/>
<organism evidence="2 3">
    <name type="scientific">Paeniroseomonas aquatica</name>
    <dbReference type="NCBI Taxonomy" id="373043"/>
    <lineage>
        <taxon>Bacteria</taxon>
        <taxon>Pseudomonadati</taxon>
        <taxon>Pseudomonadota</taxon>
        <taxon>Alphaproteobacteria</taxon>
        <taxon>Acetobacterales</taxon>
        <taxon>Acetobacteraceae</taxon>
        <taxon>Paeniroseomonas</taxon>
    </lineage>
</organism>
<feature type="transmembrane region" description="Helical" evidence="1">
    <location>
        <begin position="36"/>
        <end position="59"/>
    </location>
</feature>
<evidence type="ECO:0000313" key="2">
    <source>
        <dbReference type="EMBL" id="MDN3566935.1"/>
    </source>
</evidence>
<gene>
    <name evidence="2" type="ORF">QWZ14_21360</name>
</gene>
<comment type="caution">
    <text evidence="2">The sequence shown here is derived from an EMBL/GenBank/DDBJ whole genome shotgun (WGS) entry which is preliminary data.</text>
</comment>
<sequence length="96" mass="9929">MILHSTLVTGLIGTLLSLLACVALRRRGRPRLLAALLGPAFSVVAQLALASLAIGIAVAPRAAVEATLFAAPLQLLLHLPILLALLAWAALPRRAA</sequence>
<keyword evidence="1" id="KW-0812">Transmembrane</keyword>
<keyword evidence="1" id="KW-1133">Transmembrane helix</keyword>
<dbReference type="EMBL" id="JAUFPN010000184">
    <property type="protein sequence ID" value="MDN3566935.1"/>
    <property type="molecule type" value="Genomic_DNA"/>
</dbReference>
<keyword evidence="1" id="KW-0472">Membrane</keyword>
<keyword evidence="3" id="KW-1185">Reference proteome</keyword>
<evidence type="ECO:0000313" key="3">
    <source>
        <dbReference type="Proteomes" id="UP001529369"/>
    </source>
</evidence>
<evidence type="ECO:0000256" key="1">
    <source>
        <dbReference type="SAM" id="Phobius"/>
    </source>
</evidence>
<feature type="transmembrane region" description="Helical" evidence="1">
    <location>
        <begin position="71"/>
        <end position="91"/>
    </location>
</feature>
<protein>
    <submittedName>
        <fullName evidence="2">Uncharacterized protein</fullName>
    </submittedName>
</protein>
<name>A0ABT8AB50_9PROT</name>